<dbReference type="SMR" id="A0A6J1GM76"/>
<gene>
    <name evidence="2" type="primary">LOC111455590</name>
</gene>
<organism evidence="1 2">
    <name type="scientific">Cucurbita moschata</name>
    <name type="common">Winter crookneck squash</name>
    <name type="synonym">Cucurbita pepo var. moschata</name>
    <dbReference type="NCBI Taxonomy" id="3662"/>
    <lineage>
        <taxon>Eukaryota</taxon>
        <taxon>Viridiplantae</taxon>
        <taxon>Streptophyta</taxon>
        <taxon>Embryophyta</taxon>
        <taxon>Tracheophyta</taxon>
        <taxon>Spermatophyta</taxon>
        <taxon>Magnoliopsida</taxon>
        <taxon>eudicotyledons</taxon>
        <taxon>Gunneridae</taxon>
        <taxon>Pentapetalae</taxon>
        <taxon>rosids</taxon>
        <taxon>fabids</taxon>
        <taxon>Cucurbitales</taxon>
        <taxon>Cucurbitaceae</taxon>
        <taxon>Cucurbiteae</taxon>
        <taxon>Cucurbita</taxon>
    </lineage>
</organism>
<dbReference type="InterPro" id="IPR007528">
    <property type="entry name" value="RINT1_Tip20"/>
</dbReference>
<protein>
    <submittedName>
        <fullName evidence="2">RINT1-like protein MAG2</fullName>
    </submittedName>
</protein>
<keyword evidence="1" id="KW-1185">Reference proteome</keyword>
<dbReference type="PANTHER" id="PTHR13520:SF1">
    <property type="entry name" value="RINT1-LIKE PROTEIN MAG2"/>
    <property type="match status" value="1"/>
</dbReference>
<dbReference type="KEGG" id="cmos:111455590"/>
<dbReference type="Pfam" id="PF04437">
    <property type="entry name" value="RINT1_TIP1"/>
    <property type="match status" value="1"/>
</dbReference>
<evidence type="ECO:0000313" key="1">
    <source>
        <dbReference type="Proteomes" id="UP000504609"/>
    </source>
</evidence>
<dbReference type="PANTHER" id="PTHR13520">
    <property type="entry name" value="RAD50-INTERACTING PROTEIN 1 RINT-1"/>
    <property type="match status" value="1"/>
</dbReference>
<dbReference type="GO" id="GO:0060628">
    <property type="term" value="P:regulation of ER to Golgi vesicle-mediated transport"/>
    <property type="evidence" value="ECO:0007669"/>
    <property type="project" value="TreeGrafter"/>
</dbReference>
<dbReference type="InterPro" id="IPR042044">
    <property type="entry name" value="EXOC6PINT-1/Sec15/Tip20_C_dom2"/>
</dbReference>
<dbReference type="Proteomes" id="UP000504609">
    <property type="component" value="Unplaced"/>
</dbReference>
<accession>A0A6J1GM76</accession>
<dbReference type="PROSITE" id="PS51386">
    <property type="entry name" value="RINT1_TIP20"/>
    <property type="match status" value="1"/>
</dbReference>
<name>A0A6J1GM76_CUCMO</name>
<dbReference type="AlphaFoldDB" id="A0A6J1GM76"/>
<dbReference type="RefSeq" id="XP_022953077.1">
    <property type="nucleotide sequence ID" value="XM_023097309.1"/>
</dbReference>
<evidence type="ECO:0000313" key="2">
    <source>
        <dbReference type="RefSeq" id="XP_022953077.1"/>
    </source>
</evidence>
<dbReference type="Gene3D" id="1.20.58.670">
    <property type="entry name" value="Dsl1p vesicle tethering complex, Tip20p subunit, domain D"/>
    <property type="match status" value="1"/>
</dbReference>
<sequence length="799" mass="89826">MGELKALPAPSEVSSSVLSFLDRQLYNNETLAQAPALVTDLQNQCHELNLSLLDLNRSLGHTLLSHSSFSDRLHGLLGDVNGKLVGLESLTRALSSTQGLGIADGVLGKELSSLAKEVARMETVRMYAETTMKLDSMVGDIEDAVSSAINKNLRKYSPAQSSEDARLLAIKTLKLTEDILVSVSKTRPQWTHLVSAVDHRVDRALAILRPQAIADHRSLLASLGWPPPLSSVTVAGDATKSTESQNPLFTMQGKLKQQYCENFLALCSLQELQRRRKSRQLEGYNREVSLQQPLWAIEELVNPISLAAQGHFSKWVDKPEFIFVLTYKITRDYIDSMDEVLQPLVDEARLVGYSCREEWISSIVSSLSTYLAKEIFPNYISQLNEDSDTGIQSQARIAWLHLVDLMISFDKRIKSLVEQSGLLLSFDENENMQRISSLAVFCDRPDWLDLWAEMELSDALAKLQTEVDNERNWSDKIPAAALPSSSEHSKSPAISSVFIKHLSSLVYRCRSLPTISLRSRFFKLAGSPIIAKFLRCVLIRCQEAEGLTALTDDDALIKVAKSINAARYFESILKEWREDMFFLEMGSVSDGQLGVLDGDGDGDVDGLLESRSTGIIDQEIRNLEEFRQEWVEKISTVILRGFDAESRDYIKNKKQWKEKCEDGWTVSRLLVGALDYLAGKMSTLEENLNGIDFVFLWRTLAAGVDRFLFNGIMMSNVQFNDVGVKRFGDDMEVLFGIFRSWCLRPEGFFPKISESMRLLKMKEEQLKSSLVGGQAWMKENGLKHLSTIEADRIVKSRMC</sequence>
<proteinExistence type="predicted"/>
<dbReference type="GO" id="GO:0006890">
    <property type="term" value="P:retrograde vesicle-mediated transport, Golgi to endoplasmic reticulum"/>
    <property type="evidence" value="ECO:0007669"/>
    <property type="project" value="InterPro"/>
</dbReference>
<dbReference type="GeneID" id="111455590"/>
<dbReference type="GO" id="GO:0006888">
    <property type="term" value="P:endoplasmic reticulum to Golgi vesicle-mediated transport"/>
    <property type="evidence" value="ECO:0007669"/>
    <property type="project" value="InterPro"/>
</dbReference>
<dbReference type="GO" id="GO:0070939">
    <property type="term" value="C:Dsl1/NZR complex"/>
    <property type="evidence" value="ECO:0007669"/>
    <property type="project" value="InterPro"/>
</dbReference>
<reference evidence="2" key="1">
    <citation type="submission" date="2025-08" db="UniProtKB">
        <authorList>
            <consortium name="RefSeq"/>
        </authorList>
    </citation>
    <scope>IDENTIFICATION</scope>
    <source>
        <tissue evidence="2">Young leaves</tissue>
    </source>
</reference>